<reference evidence="1 2" key="1">
    <citation type="submission" date="2020-06" db="EMBL/GenBank/DDBJ databases">
        <title>The genome sequence of Candidatus Regiella insecticola strain Tut.</title>
        <authorList>
            <person name="Nikoh N."/>
            <person name="Tsuchida T."/>
            <person name="Koga R."/>
            <person name="Oshima K."/>
            <person name="Hattori M."/>
            <person name="Fukatsu T."/>
        </authorList>
    </citation>
    <scope>NUCLEOTIDE SEQUENCE [LARGE SCALE GENOMIC DNA]</scope>
    <source>
        <strain evidence="1 2">Tut</strain>
    </source>
</reference>
<evidence type="ECO:0000313" key="2">
    <source>
        <dbReference type="Proteomes" id="UP000504714"/>
    </source>
</evidence>
<accession>A0A6L2ZNJ4</accession>
<gene>
    <name evidence="1" type="primary">yheV</name>
    <name evidence="1" type="ORF">RINTU1_11530</name>
</gene>
<dbReference type="AlphaFoldDB" id="A0A6L2ZNJ4"/>
<dbReference type="Pfam" id="PF09526">
    <property type="entry name" value="DUF2387"/>
    <property type="match status" value="1"/>
</dbReference>
<evidence type="ECO:0000313" key="1">
    <source>
        <dbReference type="EMBL" id="GFN45821.1"/>
    </source>
</evidence>
<proteinExistence type="predicted"/>
<dbReference type="NCBIfam" id="TIGR02443">
    <property type="entry name" value="YheV family putative zinc ribbon protein"/>
    <property type="match status" value="1"/>
</dbReference>
<name>A0A6L2ZNJ4_9ENTR</name>
<protein>
    <submittedName>
        <fullName evidence="1">Uncharacterized protein</fullName>
    </submittedName>
</protein>
<sequence>MTTRKRFIAGAICPHCHALDTLALWREEQAGVAMVKCVKCDYYQRQPDKKASKTIHVDEKIIGMFHVF</sequence>
<dbReference type="InterPro" id="IPR012658">
    <property type="entry name" value="YheV"/>
</dbReference>
<organism evidence="1 2">
    <name type="scientific">Candidatus Regiella insecticola</name>
    <dbReference type="NCBI Taxonomy" id="138073"/>
    <lineage>
        <taxon>Bacteria</taxon>
        <taxon>Pseudomonadati</taxon>
        <taxon>Pseudomonadota</taxon>
        <taxon>Gammaproteobacteria</taxon>
        <taxon>Enterobacterales</taxon>
        <taxon>Enterobacteriaceae</taxon>
        <taxon>aphid secondary symbionts</taxon>
        <taxon>Candidatus Regiella</taxon>
    </lineage>
</organism>
<dbReference type="Proteomes" id="UP000504714">
    <property type="component" value="Unassembled WGS sequence"/>
</dbReference>
<dbReference type="EMBL" id="BLXO01000002">
    <property type="protein sequence ID" value="GFN45821.1"/>
    <property type="molecule type" value="Genomic_DNA"/>
</dbReference>
<dbReference type="RefSeq" id="WP_176487628.1">
    <property type="nucleotide sequence ID" value="NZ_BLXO01000002.1"/>
</dbReference>
<comment type="caution">
    <text evidence="1">The sequence shown here is derived from an EMBL/GenBank/DDBJ whole genome shotgun (WGS) entry which is preliminary data.</text>
</comment>